<dbReference type="AlphaFoldDB" id="A0A9D1M9M5"/>
<reference evidence="2" key="1">
    <citation type="submission" date="2020-10" db="EMBL/GenBank/DDBJ databases">
        <authorList>
            <person name="Gilroy R."/>
        </authorList>
    </citation>
    <scope>NUCLEOTIDE SEQUENCE</scope>
    <source>
        <strain evidence="2">USAMLcec3-3695</strain>
    </source>
</reference>
<organism evidence="2 3">
    <name type="scientific">Candidatus Ornithomonoglobus merdipullorum</name>
    <dbReference type="NCBI Taxonomy" id="2840895"/>
    <lineage>
        <taxon>Bacteria</taxon>
        <taxon>Bacillati</taxon>
        <taxon>Bacillota</taxon>
        <taxon>Clostridia</taxon>
        <taxon>Candidatus Ornithomonoglobus</taxon>
    </lineage>
</organism>
<feature type="domain" description="PRC-barrel" evidence="1">
    <location>
        <begin position="1"/>
        <end position="75"/>
    </location>
</feature>
<evidence type="ECO:0000313" key="3">
    <source>
        <dbReference type="Proteomes" id="UP000824109"/>
    </source>
</evidence>
<dbReference type="SUPFAM" id="SSF50346">
    <property type="entry name" value="PRC-barrel domain"/>
    <property type="match status" value="1"/>
</dbReference>
<dbReference type="InterPro" id="IPR027275">
    <property type="entry name" value="PRC-brl_dom"/>
</dbReference>
<dbReference type="Pfam" id="PF05239">
    <property type="entry name" value="PRC"/>
    <property type="match status" value="1"/>
</dbReference>
<evidence type="ECO:0000313" key="2">
    <source>
        <dbReference type="EMBL" id="HIU56246.1"/>
    </source>
</evidence>
<proteinExistence type="predicted"/>
<dbReference type="PANTHER" id="PTHR40061">
    <property type="entry name" value="SPORULATION PROTEIN YLMC-RELATED"/>
    <property type="match status" value="1"/>
</dbReference>
<dbReference type="InterPro" id="IPR011033">
    <property type="entry name" value="PRC_barrel-like_sf"/>
</dbReference>
<accession>A0A9D1M9M5</accession>
<dbReference type="Gene3D" id="2.30.30.240">
    <property type="entry name" value="PRC-barrel domain"/>
    <property type="match status" value="1"/>
</dbReference>
<dbReference type="InterPro" id="IPR014238">
    <property type="entry name" value="Spore_YlmC/YmxH"/>
</dbReference>
<gene>
    <name evidence="2" type="ORF">IAA61_00370</name>
</gene>
<dbReference type="NCBIfam" id="TIGR02888">
    <property type="entry name" value="spore_YlmC_YmxH"/>
    <property type="match status" value="1"/>
</dbReference>
<dbReference type="EMBL" id="DVNB01000003">
    <property type="protein sequence ID" value="HIU56246.1"/>
    <property type="molecule type" value="Genomic_DNA"/>
</dbReference>
<sequence length="87" mass="9781">MFRGYDLRQRIVIDVNTAERLGTISDVEIGESDGAIRQIIIRRRGGFFARAFGFGEISVPWSAITAVGREFVLVNSLVFGENYLKNK</sequence>
<protein>
    <submittedName>
        <fullName evidence="2">YlmC/YmxH family sporulation protein</fullName>
    </submittedName>
</protein>
<dbReference type="PANTHER" id="PTHR40061:SF2">
    <property type="entry name" value="PRC-BARREL DOMAIN-CONTAINING PROTEIN"/>
    <property type="match status" value="1"/>
</dbReference>
<dbReference type="Proteomes" id="UP000824109">
    <property type="component" value="Unassembled WGS sequence"/>
</dbReference>
<evidence type="ECO:0000259" key="1">
    <source>
        <dbReference type="Pfam" id="PF05239"/>
    </source>
</evidence>
<name>A0A9D1M9M5_9FIRM</name>
<reference evidence="2" key="2">
    <citation type="journal article" date="2021" name="PeerJ">
        <title>Extensive microbial diversity within the chicken gut microbiome revealed by metagenomics and culture.</title>
        <authorList>
            <person name="Gilroy R."/>
            <person name="Ravi A."/>
            <person name="Getino M."/>
            <person name="Pursley I."/>
            <person name="Horton D.L."/>
            <person name="Alikhan N.F."/>
            <person name="Baker D."/>
            <person name="Gharbi K."/>
            <person name="Hall N."/>
            <person name="Watson M."/>
            <person name="Adriaenssens E.M."/>
            <person name="Foster-Nyarko E."/>
            <person name="Jarju S."/>
            <person name="Secka A."/>
            <person name="Antonio M."/>
            <person name="Oren A."/>
            <person name="Chaudhuri R.R."/>
            <person name="La Ragione R."/>
            <person name="Hildebrand F."/>
            <person name="Pallen M.J."/>
        </authorList>
    </citation>
    <scope>NUCLEOTIDE SEQUENCE</scope>
    <source>
        <strain evidence="2">USAMLcec3-3695</strain>
    </source>
</reference>
<comment type="caution">
    <text evidence="2">The sequence shown here is derived from an EMBL/GenBank/DDBJ whole genome shotgun (WGS) entry which is preliminary data.</text>
</comment>